<reference evidence="2" key="2">
    <citation type="submission" date="2015-04" db="EMBL/GenBank/DDBJ databases">
        <title>A butyrogenic pathway from the amino acid lysine in a human gut commensal.</title>
        <authorList>
            <person name="de Vos W.M."/>
            <person name="Bui N.T.P."/>
            <person name="Plugge C.M."/>
            <person name="Ritari J."/>
        </authorList>
    </citation>
    <scope>NUCLEOTIDE SEQUENCE [LARGE SCALE GENOMIC DNA]</scope>
    <source>
        <strain evidence="2">AF211</strain>
    </source>
</reference>
<protein>
    <submittedName>
        <fullName evidence="1">Uncharacterized protein</fullName>
    </submittedName>
</protein>
<accession>A0A0S2W0U5</accession>
<keyword evidence="2" id="KW-1185">Reference proteome</keyword>
<evidence type="ECO:0000313" key="1">
    <source>
        <dbReference type="EMBL" id="ALP92984.1"/>
    </source>
</evidence>
<gene>
    <name evidence="1" type="ORF">IB211_00589c</name>
</gene>
<sequence length="82" mass="9451">MRGITHSRFLSLLLESSRKRRSYLCVTVLVIISQSLYLDNSFFIKNVNPLWSLFLPPHLTSARIFSIIKSGPPRRGRKGCFL</sequence>
<dbReference type="Proteomes" id="UP000064844">
    <property type="component" value="Chromosome"/>
</dbReference>
<proteinExistence type="predicted"/>
<dbReference type="KEGG" id="ibu:IB211_00589c"/>
<reference evidence="1 2" key="1">
    <citation type="journal article" date="2015" name="Nat. Commun.">
        <title>Production of butyrate from lysine and the Amadori product fructoselysine by a human gut commensal.</title>
        <authorList>
            <person name="Bui T.P."/>
            <person name="Ritari J."/>
            <person name="Boeren S."/>
            <person name="de Waard P."/>
            <person name="Plugge C.M."/>
            <person name="de Vos W.M."/>
        </authorList>
    </citation>
    <scope>NUCLEOTIDE SEQUENCE [LARGE SCALE GENOMIC DNA]</scope>
    <source>
        <strain evidence="1 2">AF211</strain>
    </source>
</reference>
<dbReference type="STRING" id="1297617.IB211_00589c"/>
<name>A0A0S2W0U5_9FIRM</name>
<dbReference type="EMBL" id="CP011307">
    <property type="protein sequence ID" value="ALP92984.1"/>
    <property type="molecule type" value="Genomic_DNA"/>
</dbReference>
<dbReference type="AlphaFoldDB" id="A0A0S2W0U5"/>
<evidence type="ECO:0000313" key="2">
    <source>
        <dbReference type="Proteomes" id="UP000064844"/>
    </source>
</evidence>
<organism evidence="1 2">
    <name type="scientific">Intestinimonas butyriciproducens</name>
    <dbReference type="NCBI Taxonomy" id="1297617"/>
    <lineage>
        <taxon>Bacteria</taxon>
        <taxon>Bacillati</taxon>
        <taxon>Bacillota</taxon>
        <taxon>Clostridia</taxon>
        <taxon>Eubacteriales</taxon>
        <taxon>Intestinimonas</taxon>
    </lineage>
</organism>